<evidence type="ECO:0000313" key="3">
    <source>
        <dbReference type="EMBL" id="TXG57193.1"/>
    </source>
</evidence>
<evidence type="ECO:0000313" key="4">
    <source>
        <dbReference type="Proteomes" id="UP000323000"/>
    </source>
</evidence>
<gene>
    <name evidence="3" type="ORF">EZV62_018506</name>
</gene>
<dbReference type="AlphaFoldDB" id="A0A5C7HJH2"/>
<organism evidence="3 4">
    <name type="scientific">Acer yangbiense</name>
    <dbReference type="NCBI Taxonomy" id="1000413"/>
    <lineage>
        <taxon>Eukaryota</taxon>
        <taxon>Viridiplantae</taxon>
        <taxon>Streptophyta</taxon>
        <taxon>Embryophyta</taxon>
        <taxon>Tracheophyta</taxon>
        <taxon>Spermatophyta</taxon>
        <taxon>Magnoliopsida</taxon>
        <taxon>eudicotyledons</taxon>
        <taxon>Gunneridae</taxon>
        <taxon>Pentapetalae</taxon>
        <taxon>rosids</taxon>
        <taxon>malvids</taxon>
        <taxon>Sapindales</taxon>
        <taxon>Sapindaceae</taxon>
        <taxon>Hippocastanoideae</taxon>
        <taxon>Acereae</taxon>
        <taxon>Acer</taxon>
    </lineage>
</organism>
<evidence type="ECO:0000256" key="2">
    <source>
        <dbReference type="SAM" id="MobiDB-lite"/>
    </source>
</evidence>
<dbReference type="InterPro" id="IPR007736">
    <property type="entry name" value="Caleosin-related"/>
</dbReference>
<dbReference type="OrthoDB" id="640742at2759"/>
<accession>A0A5C7HJH2</accession>
<comment type="caution">
    <text evidence="3">The sequence shown here is derived from an EMBL/GenBank/DDBJ whole genome shotgun (WGS) entry which is preliminary data.</text>
</comment>
<evidence type="ECO:0008006" key="5">
    <source>
        <dbReference type="Google" id="ProtNLM"/>
    </source>
</evidence>
<feature type="region of interest" description="Disordered" evidence="2">
    <location>
        <begin position="11"/>
        <end position="36"/>
    </location>
</feature>
<name>A0A5C7HJH2_9ROSI</name>
<evidence type="ECO:0000256" key="1">
    <source>
        <dbReference type="ARBA" id="ARBA00006765"/>
    </source>
</evidence>
<protein>
    <recommendedName>
        <fullName evidence="5">EF-hand domain-containing protein</fullName>
    </recommendedName>
</protein>
<dbReference type="Pfam" id="PF05042">
    <property type="entry name" value="Caleosin"/>
    <property type="match status" value="1"/>
</dbReference>
<reference evidence="4" key="1">
    <citation type="journal article" date="2019" name="Gigascience">
        <title>De novo genome assembly of the endangered Acer yangbiense, a plant species with extremely small populations endemic to Yunnan Province, China.</title>
        <authorList>
            <person name="Yang J."/>
            <person name="Wariss H.M."/>
            <person name="Tao L."/>
            <person name="Zhang R."/>
            <person name="Yun Q."/>
            <person name="Hollingsworth P."/>
            <person name="Dao Z."/>
            <person name="Luo G."/>
            <person name="Guo H."/>
            <person name="Ma Y."/>
            <person name="Sun W."/>
        </authorList>
    </citation>
    <scope>NUCLEOTIDE SEQUENCE [LARGE SCALE GENOMIC DNA]</scope>
    <source>
        <strain evidence="4">cv. Malutang</strain>
    </source>
</reference>
<comment type="similarity">
    <text evidence="1">Belongs to the caleosin family.</text>
</comment>
<sequence length="80" mass="8974">MLLVWFMNPQKPSQAKQSNFSFGSPSMASSTLSSDTNQTGICVSSDTDQNFQQKHAGFFDRNKDGLIYPSETFEGSFLYF</sequence>
<dbReference type="Proteomes" id="UP000323000">
    <property type="component" value="Chromosome 8"/>
</dbReference>
<keyword evidence="4" id="KW-1185">Reference proteome</keyword>
<proteinExistence type="inferred from homology"/>
<dbReference type="EMBL" id="VAHF01000008">
    <property type="protein sequence ID" value="TXG57193.1"/>
    <property type="molecule type" value="Genomic_DNA"/>
</dbReference>